<name>A0A9P8TFC6_9ASCO</name>
<dbReference type="AlphaFoldDB" id="A0A9P8TFC6"/>
<protein>
    <submittedName>
        <fullName evidence="1">Uncharacterized protein</fullName>
    </submittedName>
</protein>
<organism evidence="1 2">
    <name type="scientific">Ogataea polymorpha</name>
    <dbReference type="NCBI Taxonomy" id="460523"/>
    <lineage>
        <taxon>Eukaryota</taxon>
        <taxon>Fungi</taxon>
        <taxon>Dikarya</taxon>
        <taxon>Ascomycota</taxon>
        <taxon>Saccharomycotina</taxon>
        <taxon>Pichiomycetes</taxon>
        <taxon>Pichiales</taxon>
        <taxon>Pichiaceae</taxon>
        <taxon>Ogataea</taxon>
    </lineage>
</organism>
<dbReference type="EMBL" id="JAEUBD010000108">
    <property type="protein sequence ID" value="KAH3677508.1"/>
    <property type="molecule type" value="Genomic_DNA"/>
</dbReference>
<reference evidence="1" key="1">
    <citation type="journal article" date="2021" name="Open Biol.">
        <title>Shared evolutionary footprints suggest mitochondrial oxidative damage underlies multiple complex I losses in fungi.</title>
        <authorList>
            <person name="Schikora-Tamarit M.A."/>
            <person name="Marcet-Houben M."/>
            <person name="Nosek J."/>
            <person name="Gabaldon T."/>
        </authorList>
    </citation>
    <scope>NUCLEOTIDE SEQUENCE</scope>
    <source>
        <strain evidence="1">NCAIM Y.01608</strain>
    </source>
</reference>
<evidence type="ECO:0000313" key="2">
    <source>
        <dbReference type="Proteomes" id="UP000788993"/>
    </source>
</evidence>
<dbReference type="OrthoDB" id="3992007at2759"/>
<reference evidence="1" key="2">
    <citation type="submission" date="2021-01" db="EMBL/GenBank/DDBJ databases">
        <authorList>
            <person name="Schikora-Tamarit M.A."/>
        </authorList>
    </citation>
    <scope>NUCLEOTIDE SEQUENCE</scope>
    <source>
        <strain evidence="1">NCAIM Y.01608</strain>
    </source>
</reference>
<sequence length="184" mass="21327">MMFLHDQFCIVDNKQLDDYSGSIYCSKECQMKDSCYDSSTNKPPKTSKLVTYSTTNFKTMAPEAHDDDDEDFFALEDLHTNSYKPSIASTRRSTYMGSLPSLLEDSPSLDYYDNEDTVEIHHCDLQDWEQPEVAALDEKWLYDTPRLPPDSWGYQLSKEQKKTAKETQADSAARNYQLWLSRIK</sequence>
<proteinExistence type="predicted"/>
<gene>
    <name evidence="1" type="ORF">OGATHE_000983</name>
</gene>
<keyword evidence="2" id="KW-1185">Reference proteome</keyword>
<comment type="caution">
    <text evidence="1">The sequence shown here is derived from an EMBL/GenBank/DDBJ whole genome shotgun (WGS) entry which is preliminary data.</text>
</comment>
<accession>A0A9P8TFC6</accession>
<dbReference type="Proteomes" id="UP000788993">
    <property type="component" value="Unassembled WGS sequence"/>
</dbReference>
<evidence type="ECO:0000313" key="1">
    <source>
        <dbReference type="EMBL" id="KAH3677508.1"/>
    </source>
</evidence>